<dbReference type="AlphaFoldDB" id="A0A6N0HVR6"/>
<dbReference type="InterPro" id="IPR037401">
    <property type="entry name" value="SnoaL-like"/>
</dbReference>
<dbReference type="RefSeq" id="WP_174673060.1">
    <property type="nucleotide sequence ID" value="NZ_CP054491.1"/>
</dbReference>
<gene>
    <name evidence="2" type="ORF">HUE57_09285</name>
</gene>
<reference evidence="2 3" key="1">
    <citation type="submission" date="2020-05" db="EMBL/GenBank/DDBJ databases">
        <title>Horizontal transmission and recombination maintain forever young bacterial symbiont genomes.</title>
        <authorList>
            <person name="Russell S.L."/>
            <person name="Pepper-Tunick E."/>
            <person name="Svedberg J."/>
            <person name="Byrne A."/>
            <person name="Ruelas Castillo J."/>
            <person name="Vollmers C."/>
            <person name="Beinart R.A."/>
            <person name="Corbett-Detig R."/>
        </authorList>
    </citation>
    <scope>NUCLEOTIDE SEQUENCE [LARGE SCALE GENOMIC DNA]</scope>
    <source>
        <strain evidence="2">Santa_Monica_outfall</strain>
    </source>
</reference>
<evidence type="ECO:0000313" key="2">
    <source>
        <dbReference type="EMBL" id="QKQ26448.1"/>
    </source>
</evidence>
<evidence type="ECO:0000313" key="3">
    <source>
        <dbReference type="Proteomes" id="UP000509658"/>
    </source>
</evidence>
<dbReference type="KEGG" id="rev:HUE57_09285"/>
<protein>
    <submittedName>
        <fullName evidence="2">Nuclear transport factor 2 family protein</fullName>
    </submittedName>
</protein>
<dbReference type="Pfam" id="PF13474">
    <property type="entry name" value="SnoaL_3"/>
    <property type="match status" value="1"/>
</dbReference>
<keyword evidence="3" id="KW-1185">Reference proteome</keyword>
<proteinExistence type="predicted"/>
<dbReference type="Proteomes" id="UP000509658">
    <property type="component" value="Chromosome"/>
</dbReference>
<name>A0A6N0HVR6_9GAMM</name>
<dbReference type="SUPFAM" id="SSF54427">
    <property type="entry name" value="NTF2-like"/>
    <property type="match status" value="1"/>
</dbReference>
<dbReference type="EMBL" id="CP054491">
    <property type="protein sequence ID" value="QKQ26448.1"/>
    <property type="molecule type" value="Genomic_DNA"/>
</dbReference>
<feature type="domain" description="SnoaL-like" evidence="1">
    <location>
        <begin position="15"/>
        <end position="111"/>
    </location>
</feature>
<dbReference type="InterPro" id="IPR032710">
    <property type="entry name" value="NTF2-like_dom_sf"/>
</dbReference>
<accession>A0A6N0HVR6</accession>
<organism evidence="2 3">
    <name type="scientific">Candidatus Reidiella endopervernicosa</name>
    <dbReference type="NCBI Taxonomy" id="2738883"/>
    <lineage>
        <taxon>Bacteria</taxon>
        <taxon>Pseudomonadati</taxon>
        <taxon>Pseudomonadota</taxon>
        <taxon>Gammaproteobacteria</taxon>
        <taxon>Candidatus Reidiella</taxon>
    </lineage>
</organism>
<sequence>MSAVEGFYSALNLTFEGDMEPMKAVWSHADDITYMGPYGGFQVGWKQVLEVWEEHTAMKIGGKVEHADMRVTLGEDIALTQNYEIGENNPVEGEPEKVSIRATNVFRKEEGSGK</sequence>
<dbReference type="Gene3D" id="3.10.450.50">
    <property type="match status" value="1"/>
</dbReference>
<evidence type="ECO:0000259" key="1">
    <source>
        <dbReference type="Pfam" id="PF13474"/>
    </source>
</evidence>